<evidence type="ECO:0000256" key="12">
    <source>
        <dbReference type="ARBA" id="ARBA00023136"/>
    </source>
</evidence>
<dbReference type="GO" id="GO:0000155">
    <property type="term" value="F:phosphorelay sensor kinase activity"/>
    <property type="evidence" value="ECO:0007669"/>
    <property type="project" value="InterPro"/>
</dbReference>
<evidence type="ECO:0000256" key="9">
    <source>
        <dbReference type="ARBA" id="ARBA00022840"/>
    </source>
</evidence>
<dbReference type="Pfam" id="PF00512">
    <property type="entry name" value="HisKA"/>
    <property type="match status" value="1"/>
</dbReference>
<keyword evidence="7" id="KW-0547">Nucleotide-binding</keyword>
<feature type="transmembrane region" description="Helical" evidence="15">
    <location>
        <begin position="212"/>
        <end position="232"/>
    </location>
</feature>
<evidence type="ECO:0000259" key="17">
    <source>
        <dbReference type="PROSITE" id="PS50885"/>
    </source>
</evidence>
<accession>A0A3S4R507</accession>
<dbReference type="PRINTS" id="PR00344">
    <property type="entry name" value="BCTRLSENSOR"/>
</dbReference>
<dbReference type="EMBL" id="LR134350">
    <property type="protein sequence ID" value="VEG29929.1"/>
    <property type="molecule type" value="Genomic_DNA"/>
</dbReference>
<evidence type="ECO:0000256" key="5">
    <source>
        <dbReference type="ARBA" id="ARBA00022679"/>
    </source>
</evidence>
<keyword evidence="10 15" id="KW-1133">Transmembrane helix</keyword>
<dbReference type="PROSITE" id="PS50109">
    <property type="entry name" value="HIS_KIN"/>
    <property type="match status" value="1"/>
</dbReference>
<keyword evidence="4" id="KW-0597">Phosphoprotein</keyword>
<dbReference type="SMART" id="SM00388">
    <property type="entry name" value="HisKA"/>
    <property type="match status" value="1"/>
</dbReference>
<name>A0A3S4R507_9ACTO</name>
<evidence type="ECO:0000256" key="7">
    <source>
        <dbReference type="ARBA" id="ARBA00022741"/>
    </source>
</evidence>
<dbReference type="CDD" id="cd06225">
    <property type="entry name" value="HAMP"/>
    <property type="match status" value="1"/>
</dbReference>
<dbReference type="CDD" id="cd00082">
    <property type="entry name" value="HisKA"/>
    <property type="match status" value="1"/>
</dbReference>
<dbReference type="InterPro" id="IPR036097">
    <property type="entry name" value="HisK_dim/P_sf"/>
</dbReference>
<dbReference type="PROSITE" id="PS50885">
    <property type="entry name" value="HAMP"/>
    <property type="match status" value="1"/>
</dbReference>
<evidence type="ECO:0000256" key="8">
    <source>
        <dbReference type="ARBA" id="ARBA00022777"/>
    </source>
</evidence>
<dbReference type="Proteomes" id="UP000266895">
    <property type="component" value="Chromosome"/>
</dbReference>
<evidence type="ECO:0000256" key="2">
    <source>
        <dbReference type="ARBA" id="ARBA00004236"/>
    </source>
</evidence>
<feature type="compositionally biased region" description="Basic and acidic residues" evidence="14">
    <location>
        <begin position="610"/>
        <end position="624"/>
    </location>
</feature>
<gene>
    <name evidence="18" type="primary">yycG_2</name>
    <name evidence="18" type="ORF">NCTC11636_02402</name>
</gene>
<dbReference type="SMART" id="SM00304">
    <property type="entry name" value="HAMP"/>
    <property type="match status" value="1"/>
</dbReference>
<dbReference type="InterPro" id="IPR004358">
    <property type="entry name" value="Sig_transdc_His_kin-like_C"/>
</dbReference>
<dbReference type="KEGG" id="ahw:NCTC11636_02402"/>
<evidence type="ECO:0000313" key="18">
    <source>
        <dbReference type="EMBL" id="VEG29929.1"/>
    </source>
</evidence>
<dbReference type="AlphaFoldDB" id="A0A3S4R507"/>
<dbReference type="Gene3D" id="1.10.287.130">
    <property type="match status" value="1"/>
</dbReference>
<dbReference type="InterPro" id="IPR047669">
    <property type="entry name" value="MtrAB_MtrB"/>
</dbReference>
<keyword evidence="5 18" id="KW-0808">Transferase</keyword>
<evidence type="ECO:0000313" key="19">
    <source>
        <dbReference type="Proteomes" id="UP000266895"/>
    </source>
</evidence>
<dbReference type="GO" id="GO:0005886">
    <property type="term" value="C:plasma membrane"/>
    <property type="evidence" value="ECO:0007669"/>
    <property type="project" value="UniProtKB-SubCell"/>
</dbReference>
<protein>
    <recommendedName>
        <fullName evidence="13">Sensor histidine kinase MtrB</fullName>
        <ecNumber evidence="3">2.7.13.3</ecNumber>
    </recommendedName>
</protein>
<reference evidence="18 19" key="1">
    <citation type="submission" date="2018-12" db="EMBL/GenBank/DDBJ databases">
        <authorList>
            <consortium name="Pathogen Informatics"/>
        </authorList>
    </citation>
    <scope>NUCLEOTIDE SEQUENCE [LARGE SCALE GENOMIC DNA]</scope>
    <source>
        <strain evidence="18 19">NCTC11636</strain>
    </source>
</reference>
<feature type="region of interest" description="Disordered" evidence="14">
    <location>
        <begin position="543"/>
        <end position="624"/>
    </location>
</feature>
<evidence type="ECO:0000256" key="14">
    <source>
        <dbReference type="SAM" id="MobiDB-lite"/>
    </source>
</evidence>
<dbReference type="SUPFAM" id="SSF158472">
    <property type="entry name" value="HAMP domain-like"/>
    <property type="match status" value="1"/>
</dbReference>
<dbReference type="CDD" id="cd00075">
    <property type="entry name" value="HATPase"/>
    <property type="match status" value="1"/>
</dbReference>
<organism evidence="18 19">
    <name type="scientific">Actinomyces howellii</name>
    <dbReference type="NCBI Taxonomy" id="52771"/>
    <lineage>
        <taxon>Bacteria</taxon>
        <taxon>Bacillati</taxon>
        <taxon>Actinomycetota</taxon>
        <taxon>Actinomycetes</taxon>
        <taxon>Actinomycetales</taxon>
        <taxon>Actinomycetaceae</taxon>
        <taxon>Actinomyces</taxon>
    </lineage>
</organism>
<evidence type="ECO:0000256" key="6">
    <source>
        <dbReference type="ARBA" id="ARBA00022692"/>
    </source>
</evidence>
<dbReference type="InterPro" id="IPR050428">
    <property type="entry name" value="TCS_sensor_his_kinase"/>
</dbReference>
<evidence type="ECO:0000256" key="3">
    <source>
        <dbReference type="ARBA" id="ARBA00012438"/>
    </source>
</evidence>
<dbReference type="InterPro" id="IPR005467">
    <property type="entry name" value="His_kinase_dom"/>
</dbReference>
<dbReference type="PANTHER" id="PTHR45436">
    <property type="entry name" value="SENSOR HISTIDINE KINASE YKOH"/>
    <property type="match status" value="1"/>
</dbReference>
<dbReference type="InterPro" id="IPR036890">
    <property type="entry name" value="HATPase_C_sf"/>
</dbReference>
<dbReference type="EC" id="2.7.13.3" evidence="3"/>
<feature type="transmembrane region" description="Helical" evidence="15">
    <location>
        <begin position="32"/>
        <end position="51"/>
    </location>
</feature>
<evidence type="ECO:0000256" key="4">
    <source>
        <dbReference type="ARBA" id="ARBA00022553"/>
    </source>
</evidence>
<dbReference type="SMART" id="SM00387">
    <property type="entry name" value="HATPase_c"/>
    <property type="match status" value="1"/>
</dbReference>
<feature type="compositionally biased region" description="Low complexity" evidence="14">
    <location>
        <begin position="1"/>
        <end position="10"/>
    </location>
</feature>
<proteinExistence type="predicted"/>
<feature type="domain" description="HAMP" evidence="17">
    <location>
        <begin position="232"/>
        <end position="284"/>
    </location>
</feature>
<dbReference type="FunFam" id="3.30.565.10:FF:000013">
    <property type="entry name" value="Two-component sensor histidine kinase"/>
    <property type="match status" value="1"/>
</dbReference>
<comment type="subcellular location">
    <subcellularLocation>
        <location evidence="2">Cell membrane</location>
    </subcellularLocation>
</comment>
<keyword evidence="8 18" id="KW-0418">Kinase</keyword>
<feature type="compositionally biased region" description="Low complexity" evidence="14">
    <location>
        <begin position="543"/>
        <end position="570"/>
    </location>
</feature>
<dbReference type="SUPFAM" id="SSF55874">
    <property type="entry name" value="ATPase domain of HSP90 chaperone/DNA topoisomerase II/histidine kinase"/>
    <property type="match status" value="1"/>
</dbReference>
<dbReference type="Pfam" id="PF00672">
    <property type="entry name" value="HAMP"/>
    <property type="match status" value="1"/>
</dbReference>
<dbReference type="InterPro" id="IPR003660">
    <property type="entry name" value="HAMP_dom"/>
</dbReference>
<keyword evidence="19" id="KW-1185">Reference proteome</keyword>
<keyword evidence="6 15" id="KW-0812">Transmembrane</keyword>
<keyword evidence="9" id="KW-0067">ATP-binding</keyword>
<dbReference type="PANTHER" id="PTHR45436:SF5">
    <property type="entry name" value="SENSOR HISTIDINE KINASE TRCS"/>
    <property type="match status" value="1"/>
</dbReference>
<keyword evidence="12 15" id="KW-0472">Membrane</keyword>
<dbReference type="RefSeq" id="WP_232009762.1">
    <property type="nucleotide sequence ID" value="NZ_LR134350.1"/>
</dbReference>
<keyword evidence="11" id="KW-0902">Two-component regulatory system</keyword>
<dbReference type="SUPFAM" id="SSF47384">
    <property type="entry name" value="Homodimeric domain of signal transducing histidine kinase"/>
    <property type="match status" value="1"/>
</dbReference>
<dbReference type="InterPro" id="IPR003594">
    <property type="entry name" value="HATPase_dom"/>
</dbReference>
<sequence length="624" mass="66739">MSEPPQTRTGPRPPRRPDTPVRAVRRSLATRMALMATVAGVILIVVLLNAVNSRIANAVYEDRKDTVLVDAWERVTIAQQAFDDSSATTTDEVTSVVEDEVADIRQSSSGAGVVGVVMKRSPQESAPQIINDVSTGEVPLSLVSDELRDKVADGADGKQYYEWVTIPDTAGEVPGLVVGSRVSLPVAGTYEMYIVYSLAPEERVIERTTQTVFIAGTGFLLILILGVWALTWRVLIPIRRTSLAAQRLAAGRLNERLVVQGDDEIAALSRSFNDMAASLESQIEAWENLSKVEKLFVSDVSHELRTPLASIRLASEQIWAAREEIEDPFAARSVEILMREVDRFEEMLSDLLEISRIDSGRVQLRAEDADLVAVLRGVLDLVAVHIEAKGSEIRVDAPAEPVVAEVDTTRVERILRNLVVNALEHAEGSPIDITVAAGEDSVAVRVRDHGVGMSPDVVKKVFDRFYRADPSRRRTLGGTGLGLSISLEDASLHGGTITAWGWPADGASFLLVLPRSLGPGGAPGTYTLPGPLDVVPDDAPGVARAATRRGGAAGEASAAPGGTLAPAPASRRSEVVRESGQQADARDGEQAAGPRRVTVVGPGDAPSARTPEDSGGRGRSEGRR</sequence>
<dbReference type="Gene3D" id="3.30.565.10">
    <property type="entry name" value="Histidine kinase-like ATPase, C-terminal domain"/>
    <property type="match status" value="1"/>
</dbReference>
<dbReference type="InterPro" id="IPR003661">
    <property type="entry name" value="HisK_dim/P_dom"/>
</dbReference>
<evidence type="ECO:0000256" key="10">
    <source>
        <dbReference type="ARBA" id="ARBA00022989"/>
    </source>
</evidence>
<evidence type="ECO:0000259" key="16">
    <source>
        <dbReference type="PROSITE" id="PS50109"/>
    </source>
</evidence>
<dbReference type="NCBIfam" id="NF040691">
    <property type="entry name" value="MtrAB_MtrB"/>
    <property type="match status" value="1"/>
</dbReference>
<evidence type="ECO:0000256" key="15">
    <source>
        <dbReference type="SAM" id="Phobius"/>
    </source>
</evidence>
<evidence type="ECO:0000256" key="11">
    <source>
        <dbReference type="ARBA" id="ARBA00023012"/>
    </source>
</evidence>
<comment type="catalytic activity">
    <reaction evidence="1">
        <text>ATP + protein L-histidine = ADP + protein N-phospho-L-histidine.</text>
        <dbReference type="EC" id="2.7.13.3"/>
    </reaction>
</comment>
<evidence type="ECO:0000256" key="13">
    <source>
        <dbReference type="ARBA" id="ARBA00035305"/>
    </source>
</evidence>
<evidence type="ECO:0000256" key="1">
    <source>
        <dbReference type="ARBA" id="ARBA00000085"/>
    </source>
</evidence>
<feature type="domain" description="Histidine kinase" evidence="16">
    <location>
        <begin position="299"/>
        <end position="517"/>
    </location>
</feature>
<dbReference type="Gene3D" id="6.10.340.10">
    <property type="match status" value="1"/>
</dbReference>
<dbReference type="Pfam" id="PF02518">
    <property type="entry name" value="HATPase_c"/>
    <property type="match status" value="1"/>
</dbReference>
<dbReference type="GO" id="GO:0005524">
    <property type="term" value="F:ATP binding"/>
    <property type="evidence" value="ECO:0007669"/>
    <property type="project" value="UniProtKB-KW"/>
</dbReference>
<feature type="region of interest" description="Disordered" evidence="14">
    <location>
        <begin position="1"/>
        <end position="20"/>
    </location>
</feature>